<dbReference type="FunFam" id="1.20.1050.90:FF:000002">
    <property type="entry name" value="DNA replication and repair protein RecF"/>
    <property type="match status" value="1"/>
</dbReference>
<dbReference type="Pfam" id="PF02463">
    <property type="entry name" value="SMC_N"/>
    <property type="match status" value="1"/>
</dbReference>
<reference evidence="15 16" key="1">
    <citation type="submission" date="2016-02" db="EMBL/GenBank/DDBJ databases">
        <authorList>
            <person name="Wen L."/>
            <person name="He K."/>
            <person name="Yang H."/>
        </authorList>
    </citation>
    <scope>NUCLEOTIDE SEQUENCE [LARGE SCALE GENOMIC DNA]</scope>
    <source>
        <strain evidence="15">Trichococcus palustris</strain>
    </source>
</reference>
<dbReference type="PANTHER" id="PTHR32182">
    <property type="entry name" value="DNA REPLICATION AND REPAIR PROTEIN RECF"/>
    <property type="match status" value="1"/>
</dbReference>
<organism evidence="15 16">
    <name type="scientific">Trichococcus palustris</name>
    <dbReference type="NCBI Taxonomy" id="140314"/>
    <lineage>
        <taxon>Bacteria</taxon>
        <taxon>Bacillati</taxon>
        <taxon>Bacillota</taxon>
        <taxon>Bacilli</taxon>
        <taxon>Lactobacillales</taxon>
        <taxon>Carnobacteriaceae</taxon>
        <taxon>Trichococcus</taxon>
    </lineage>
</organism>
<keyword evidence="4 12" id="KW-0963">Cytoplasm</keyword>
<dbReference type="GO" id="GO:0006302">
    <property type="term" value="P:double-strand break repair"/>
    <property type="evidence" value="ECO:0007669"/>
    <property type="project" value="TreeGrafter"/>
</dbReference>
<keyword evidence="6 12" id="KW-0547">Nucleotide-binding</keyword>
<dbReference type="RefSeq" id="WP_087034020.1">
    <property type="nucleotide sequence ID" value="NZ_FJNE01000009.1"/>
</dbReference>
<evidence type="ECO:0000256" key="10">
    <source>
        <dbReference type="ARBA" id="ARBA00023204"/>
    </source>
</evidence>
<dbReference type="GO" id="GO:0000731">
    <property type="term" value="P:DNA synthesis involved in DNA repair"/>
    <property type="evidence" value="ECO:0007669"/>
    <property type="project" value="TreeGrafter"/>
</dbReference>
<feature type="binding site" evidence="12">
    <location>
        <begin position="30"/>
        <end position="37"/>
    </location>
    <ligand>
        <name>ATP</name>
        <dbReference type="ChEBI" id="CHEBI:30616"/>
    </ligand>
</feature>
<keyword evidence="9 12" id="KW-0238">DNA-binding</keyword>
<dbReference type="InterPro" id="IPR001238">
    <property type="entry name" value="DNA-binding_RecF"/>
</dbReference>
<dbReference type="EMBL" id="FJNE01000009">
    <property type="protein sequence ID" value="CZR00358.1"/>
    <property type="molecule type" value="Genomic_DNA"/>
</dbReference>
<evidence type="ECO:0000256" key="9">
    <source>
        <dbReference type="ARBA" id="ARBA00023125"/>
    </source>
</evidence>
<keyword evidence="8 12" id="KW-0067">ATP-binding</keyword>
<evidence type="ECO:0000256" key="3">
    <source>
        <dbReference type="ARBA" id="ARBA00020170"/>
    </source>
</evidence>
<comment type="similarity">
    <text evidence="2 12 13">Belongs to the RecF family.</text>
</comment>
<evidence type="ECO:0000256" key="7">
    <source>
        <dbReference type="ARBA" id="ARBA00022763"/>
    </source>
</evidence>
<gene>
    <name evidence="12" type="primary">recF</name>
    <name evidence="15" type="ORF">Tpal_2508</name>
</gene>
<proteinExistence type="inferred from homology"/>
<protein>
    <recommendedName>
        <fullName evidence="3 12">DNA replication and repair protein RecF</fullName>
    </recommendedName>
</protein>
<evidence type="ECO:0000313" key="16">
    <source>
        <dbReference type="Proteomes" id="UP000242754"/>
    </source>
</evidence>
<dbReference type="PROSITE" id="PS00618">
    <property type="entry name" value="RECF_2"/>
    <property type="match status" value="1"/>
</dbReference>
<dbReference type="OrthoDB" id="9803889at2"/>
<dbReference type="GO" id="GO:0003697">
    <property type="term" value="F:single-stranded DNA binding"/>
    <property type="evidence" value="ECO:0007669"/>
    <property type="project" value="UniProtKB-UniRule"/>
</dbReference>
<dbReference type="SUPFAM" id="SSF52540">
    <property type="entry name" value="P-loop containing nucleoside triphosphate hydrolases"/>
    <property type="match status" value="1"/>
</dbReference>
<evidence type="ECO:0000313" key="15">
    <source>
        <dbReference type="EMBL" id="CZR00358.1"/>
    </source>
</evidence>
<dbReference type="GO" id="GO:0005524">
    <property type="term" value="F:ATP binding"/>
    <property type="evidence" value="ECO:0007669"/>
    <property type="project" value="UniProtKB-UniRule"/>
</dbReference>
<evidence type="ECO:0000256" key="4">
    <source>
        <dbReference type="ARBA" id="ARBA00022490"/>
    </source>
</evidence>
<sequence>MILKELTLQNFRNYSSLSVPFSDGINVFLGENAQGKTNLMEAIYALAFARSPRTSNEKEMIRWQEDSARITGKIEKKTSTFPLEIIFSKKGKIAKVNHLEQKKLSQYIGHLNVVLFAPDDLNLVKGAPANRRKFLDMELGQMNPVYLHDLVQYQRILKQRNLYLKQLVTGKAKDEVYLDVLTEQLAILGAGLLVYRLQFVKKLEAWAQPLHKEISLERETLTIAYKSNTECTDEMDKDSIFLKLMNEFKQGKRREKDQAVTLFGPHRDDLVFHVNGKNVQNYGSQGQQRTTVLSLKLAEIECMNEILGEYPILLLDDVLSELDDERQTHLLKAIEKKVQTFLTTTSLDGIKKNKIDEPTIYHIKQGEVEMEGV</sequence>
<dbReference type="GO" id="GO:0006260">
    <property type="term" value="P:DNA replication"/>
    <property type="evidence" value="ECO:0007669"/>
    <property type="project" value="UniProtKB-UniRule"/>
</dbReference>
<evidence type="ECO:0000256" key="2">
    <source>
        <dbReference type="ARBA" id="ARBA00008016"/>
    </source>
</evidence>
<dbReference type="InterPro" id="IPR042174">
    <property type="entry name" value="RecF_2"/>
</dbReference>
<dbReference type="InterPro" id="IPR003395">
    <property type="entry name" value="RecF/RecN/SMC_N"/>
</dbReference>
<dbReference type="InterPro" id="IPR027417">
    <property type="entry name" value="P-loop_NTPase"/>
</dbReference>
<dbReference type="PROSITE" id="PS00617">
    <property type="entry name" value="RECF_1"/>
    <property type="match status" value="1"/>
</dbReference>
<comment type="function">
    <text evidence="12 13">The RecF protein is involved in DNA metabolism; it is required for DNA replication and normal SOS inducibility. RecF binds preferentially to single-stranded, linear DNA. It also seems to bind ATP.</text>
</comment>
<dbReference type="STRING" id="140314.SAMN04488076_10812"/>
<evidence type="ECO:0000259" key="14">
    <source>
        <dbReference type="Pfam" id="PF02463"/>
    </source>
</evidence>
<evidence type="ECO:0000256" key="13">
    <source>
        <dbReference type="RuleBase" id="RU000578"/>
    </source>
</evidence>
<evidence type="ECO:0000256" key="5">
    <source>
        <dbReference type="ARBA" id="ARBA00022705"/>
    </source>
</evidence>
<dbReference type="AlphaFoldDB" id="A0A143YXR3"/>
<dbReference type="GO" id="GO:0005737">
    <property type="term" value="C:cytoplasm"/>
    <property type="evidence" value="ECO:0007669"/>
    <property type="project" value="UniProtKB-SubCell"/>
</dbReference>
<evidence type="ECO:0000256" key="1">
    <source>
        <dbReference type="ARBA" id="ARBA00004496"/>
    </source>
</evidence>
<dbReference type="CDD" id="cd03242">
    <property type="entry name" value="ABC_RecF"/>
    <property type="match status" value="1"/>
</dbReference>
<evidence type="ECO:0000256" key="8">
    <source>
        <dbReference type="ARBA" id="ARBA00022840"/>
    </source>
</evidence>
<evidence type="ECO:0000256" key="6">
    <source>
        <dbReference type="ARBA" id="ARBA00022741"/>
    </source>
</evidence>
<dbReference type="Proteomes" id="UP000242754">
    <property type="component" value="Unassembled WGS sequence"/>
</dbReference>
<dbReference type="GO" id="GO:0009432">
    <property type="term" value="P:SOS response"/>
    <property type="evidence" value="ECO:0007669"/>
    <property type="project" value="UniProtKB-UniRule"/>
</dbReference>
<evidence type="ECO:0000256" key="12">
    <source>
        <dbReference type="HAMAP-Rule" id="MF_00365"/>
    </source>
</evidence>
<evidence type="ECO:0000256" key="11">
    <source>
        <dbReference type="ARBA" id="ARBA00023236"/>
    </source>
</evidence>
<keyword evidence="5 12" id="KW-0235">DNA replication</keyword>
<keyword evidence="11 12" id="KW-0742">SOS response</keyword>
<accession>A0A143YXR3</accession>
<dbReference type="PANTHER" id="PTHR32182:SF0">
    <property type="entry name" value="DNA REPLICATION AND REPAIR PROTEIN RECF"/>
    <property type="match status" value="1"/>
</dbReference>
<dbReference type="NCBIfam" id="TIGR00611">
    <property type="entry name" value="recf"/>
    <property type="match status" value="1"/>
</dbReference>
<dbReference type="Gene3D" id="1.20.1050.90">
    <property type="entry name" value="RecF/RecN/SMC, N-terminal domain"/>
    <property type="match status" value="1"/>
</dbReference>
<dbReference type="InterPro" id="IPR018078">
    <property type="entry name" value="DNA-binding_RecF_CS"/>
</dbReference>
<feature type="domain" description="RecF/RecN/SMC N-terminal" evidence="14">
    <location>
        <begin position="3"/>
        <end position="346"/>
    </location>
</feature>
<name>A0A143YXR3_9LACT</name>
<keyword evidence="10 12" id="KW-0234">DNA repair</keyword>
<dbReference type="Gene3D" id="3.40.50.300">
    <property type="entry name" value="P-loop containing nucleotide triphosphate hydrolases"/>
    <property type="match status" value="1"/>
</dbReference>
<keyword evidence="16" id="KW-1185">Reference proteome</keyword>
<keyword evidence="7 12" id="KW-0227">DNA damage</keyword>
<comment type="subcellular location">
    <subcellularLocation>
        <location evidence="1 12 13">Cytoplasm</location>
    </subcellularLocation>
</comment>
<dbReference type="HAMAP" id="MF_00365">
    <property type="entry name" value="RecF"/>
    <property type="match status" value="1"/>
</dbReference>